<dbReference type="Gene3D" id="3.40.50.300">
    <property type="entry name" value="P-loop containing nucleotide triphosphate hydrolases"/>
    <property type="match status" value="1"/>
</dbReference>
<organism evidence="2">
    <name type="scientific">Acidicaldus sp</name>
    <dbReference type="NCBI Taxonomy" id="1872105"/>
    <lineage>
        <taxon>Bacteria</taxon>
        <taxon>Pseudomonadati</taxon>
        <taxon>Pseudomonadota</taxon>
        <taxon>Alphaproteobacteria</taxon>
        <taxon>Acetobacterales</taxon>
        <taxon>Acetobacteraceae</taxon>
        <taxon>Acidicaldus</taxon>
    </lineage>
</organism>
<dbReference type="InterPro" id="IPR051396">
    <property type="entry name" value="Bact_Antivir_Def_Nuclease"/>
</dbReference>
<accession>A0A8J4HBQ8</accession>
<gene>
    <name evidence="2" type="ORF">ENY07_05060</name>
</gene>
<keyword evidence="2" id="KW-0547">Nucleotide-binding</keyword>
<dbReference type="EMBL" id="DTQM01000095">
    <property type="protein sequence ID" value="HGC42580.1"/>
    <property type="molecule type" value="Genomic_DNA"/>
</dbReference>
<dbReference type="GO" id="GO:0016887">
    <property type="term" value="F:ATP hydrolysis activity"/>
    <property type="evidence" value="ECO:0007669"/>
    <property type="project" value="InterPro"/>
</dbReference>
<dbReference type="SUPFAM" id="SSF52540">
    <property type="entry name" value="P-loop containing nucleoside triphosphate hydrolases"/>
    <property type="match status" value="1"/>
</dbReference>
<reference evidence="2" key="1">
    <citation type="journal article" date="2020" name="mSystems">
        <title>Genome- and Community-Level Interaction Insights into Carbon Utilization and Element Cycling Functions of Hydrothermarchaeota in Hydrothermal Sediment.</title>
        <authorList>
            <person name="Zhou Z."/>
            <person name="Liu Y."/>
            <person name="Xu W."/>
            <person name="Pan J."/>
            <person name="Luo Z.H."/>
            <person name="Li M."/>
        </authorList>
    </citation>
    <scope>NUCLEOTIDE SEQUENCE</scope>
    <source>
        <strain evidence="2">SpSt-997</strain>
    </source>
</reference>
<name>A0A8J4HBQ8_9PROT</name>
<evidence type="ECO:0000313" key="2">
    <source>
        <dbReference type="EMBL" id="HGC42580.1"/>
    </source>
</evidence>
<proteinExistence type="predicted"/>
<protein>
    <submittedName>
        <fullName evidence="2">ATP-binding protein</fullName>
    </submittedName>
</protein>
<dbReference type="GO" id="GO:0005524">
    <property type="term" value="F:ATP binding"/>
    <property type="evidence" value="ECO:0007669"/>
    <property type="project" value="UniProtKB-KW"/>
</dbReference>
<dbReference type="Pfam" id="PF13304">
    <property type="entry name" value="AAA_21"/>
    <property type="match status" value="1"/>
</dbReference>
<keyword evidence="2" id="KW-0067">ATP-binding</keyword>
<dbReference type="InterPro" id="IPR027417">
    <property type="entry name" value="P-loop_NTPase"/>
</dbReference>
<dbReference type="InterPro" id="IPR003959">
    <property type="entry name" value="ATPase_AAA_core"/>
</dbReference>
<comment type="caution">
    <text evidence="2">The sequence shown here is derived from an EMBL/GenBank/DDBJ whole genome shotgun (WGS) entry which is preliminary data.</text>
</comment>
<evidence type="ECO:0000259" key="1">
    <source>
        <dbReference type="Pfam" id="PF13304"/>
    </source>
</evidence>
<dbReference type="AlphaFoldDB" id="A0A8J4HBQ8"/>
<dbReference type="PANTHER" id="PTHR43581:SF4">
    <property type="entry name" value="ATP_GTP PHOSPHATASE"/>
    <property type="match status" value="1"/>
</dbReference>
<sequence>MRIGIEIDDLYCKESDWDLLKKVVFFCKNEEKFHIKTKLYGCKRCEPLPRPSNAVINHSRLDCSAFVETIRIFCKARYFGSFRNALNEGARAYFDMHIGTAFVEKWNQWKNSGTKKHADRIERVTADIERLFHFPRLEINASTDVKTLLVKIEGKTYRLEELGSGVAQFIVALGNAAMQSPSLLLIDEPEANLHPSLQQDFLLTLASYAHEGVVFSTHSLGLARSVANDIYTVQYRDGRRTVRPFAATPNYAEFLGELSFSAFQDLGGGALLLVEGVNDVKTAHQFLRLFGVEHRVIVLPLGGNQFISADREAELGEIKRLSSKVHVLIDSERLSPDAQVDEKRVRFQETCGKLGFRVCVTERRAIENYFTERAIKEALGEKYRELAPYEKLENAEPAWRKAESWKIARLMTKGELEGTDIGQLLAELCAEQDSLGSPRAI</sequence>
<feature type="domain" description="ATPase AAA-type core" evidence="1">
    <location>
        <begin position="134"/>
        <end position="222"/>
    </location>
</feature>
<dbReference type="PANTHER" id="PTHR43581">
    <property type="entry name" value="ATP/GTP PHOSPHATASE"/>
    <property type="match status" value="1"/>
</dbReference>